<evidence type="ECO:0000259" key="6">
    <source>
        <dbReference type="Pfam" id="PF22780"/>
    </source>
</evidence>
<comment type="cofactor">
    <cofactor evidence="1">
        <name>FAD</name>
        <dbReference type="ChEBI" id="CHEBI:57692"/>
    </cofactor>
</comment>
<keyword evidence="3" id="KW-0274">FAD</keyword>
<dbReference type="Pfam" id="PF22780">
    <property type="entry name" value="HI0933_like_1st"/>
    <property type="match status" value="1"/>
</dbReference>
<dbReference type="InterPro" id="IPR057661">
    <property type="entry name" value="RsdA/BaiN/AoA(So)_Rossmann"/>
</dbReference>
<dbReference type="SUPFAM" id="SSF160996">
    <property type="entry name" value="HI0933 insert domain-like"/>
    <property type="match status" value="1"/>
</dbReference>
<dbReference type="Pfam" id="PF03486">
    <property type="entry name" value="HI0933_like"/>
    <property type="match status" value="1"/>
</dbReference>
<dbReference type="NCBIfam" id="TIGR00275">
    <property type="entry name" value="aminoacetone oxidase family FAD-binding enzyme"/>
    <property type="match status" value="1"/>
</dbReference>
<evidence type="ECO:0000259" key="5">
    <source>
        <dbReference type="Pfam" id="PF03486"/>
    </source>
</evidence>
<dbReference type="PANTHER" id="PTHR42887:SF2">
    <property type="entry name" value="OS12G0638800 PROTEIN"/>
    <property type="match status" value="1"/>
</dbReference>
<dbReference type="SUPFAM" id="SSF51905">
    <property type="entry name" value="FAD/NAD(P)-binding domain"/>
    <property type="match status" value="1"/>
</dbReference>
<name>A0A410FRM9_BIPS1</name>
<dbReference type="PRINTS" id="PR00368">
    <property type="entry name" value="FADPNR"/>
</dbReference>
<evidence type="ECO:0000256" key="2">
    <source>
        <dbReference type="ARBA" id="ARBA00022630"/>
    </source>
</evidence>
<dbReference type="Gene3D" id="3.50.50.60">
    <property type="entry name" value="FAD/NAD(P)-binding domain"/>
    <property type="match status" value="1"/>
</dbReference>
<keyword evidence="2" id="KW-0285">Flavoprotein</keyword>
<dbReference type="InterPro" id="IPR023166">
    <property type="entry name" value="BaiN-like_dom_sf"/>
</dbReference>
<evidence type="ECO:0000256" key="4">
    <source>
        <dbReference type="SAM" id="MobiDB-lite"/>
    </source>
</evidence>
<dbReference type="PRINTS" id="PR00411">
    <property type="entry name" value="PNDRDTASEI"/>
</dbReference>
<feature type="region of interest" description="Disordered" evidence="4">
    <location>
        <begin position="422"/>
        <end position="445"/>
    </location>
</feature>
<dbReference type="Gene3D" id="2.40.30.10">
    <property type="entry name" value="Translation factors"/>
    <property type="match status" value="1"/>
</dbReference>
<evidence type="ECO:0000313" key="7">
    <source>
        <dbReference type="EMBL" id="QAA75879.1"/>
    </source>
</evidence>
<protein>
    <submittedName>
        <fullName evidence="7">Uncharacterized protein YhiN</fullName>
    </submittedName>
</protein>
<dbReference type="AlphaFoldDB" id="A0A410FRM9"/>
<dbReference type="PANTHER" id="PTHR42887">
    <property type="entry name" value="OS12G0638800 PROTEIN"/>
    <property type="match status" value="1"/>
</dbReference>
<dbReference type="Proteomes" id="UP000287233">
    <property type="component" value="Chromosome"/>
</dbReference>
<feature type="domain" description="RsdA/BaiN/AoA(So)-like Rossmann fold-like" evidence="5">
    <location>
        <begin position="4"/>
        <end position="418"/>
    </location>
</feature>
<reference evidence="8" key="1">
    <citation type="submission" date="2018-12" db="EMBL/GenBank/DDBJ databases">
        <title>Complete genome sequence of an uncultured bacterium of the candidate phylum Bipolaricaulota.</title>
        <authorList>
            <person name="Kadnikov V.V."/>
            <person name="Mardanov A.V."/>
            <person name="Beletsky A.V."/>
            <person name="Frank Y.A."/>
            <person name="Karnachuk O.V."/>
            <person name="Ravin N.V."/>
        </authorList>
    </citation>
    <scope>NUCLEOTIDE SEQUENCE [LARGE SCALE GENOMIC DNA]</scope>
</reference>
<sequence>MVWDVVVLGGGPAGLFAAISAAEEGARSIVLEHLPSPGRKLLASGGGACNLTHEGEVADFLAHYGGGDRPGDAGRFLRPALYGFSNKDLSRYCADRGLPLAADQHGRVFPRSRRATDVLAILLAAARRRRVELRTGFRIRSVRVERSKFVVFDSPEGEPTLEGTTLVLATGGRSYPTLGATGDGYRLAASLGHAVVPPRPALVPLRIERETFAPFTPCAGVSLSTALSLVRGAKKVASGHGEILFTHRGLSGPAVLDLSRHVLPGDVVRVGLLPGAGDLPATEARLAAEIAAHGKRTVTNLLQGMGMVACLARALVASVGLDGGTKAAELRRDARHTLAASLAAGVEGGHPFPVRSLGGWNEAMVTAGGVRLAEVDPKTLQSRLVPGLFFAGEILDVDGDTGGYNLQAAFSTGRLAGQSAAQLARGRRGAHRPRTKRRRGTGLPG</sequence>
<dbReference type="InterPro" id="IPR036188">
    <property type="entry name" value="FAD/NAD-bd_sf"/>
</dbReference>
<dbReference type="EMBL" id="CP034928">
    <property type="protein sequence ID" value="QAA75879.1"/>
    <property type="molecule type" value="Genomic_DNA"/>
</dbReference>
<gene>
    <name evidence="7" type="ORF">BIP78_0111</name>
</gene>
<dbReference type="KEGG" id="bih:BIP78_0111"/>
<dbReference type="Gene3D" id="1.10.8.260">
    <property type="entry name" value="HI0933 insert domain-like"/>
    <property type="match status" value="1"/>
</dbReference>
<evidence type="ECO:0000313" key="8">
    <source>
        <dbReference type="Proteomes" id="UP000287233"/>
    </source>
</evidence>
<feature type="domain" description="RsdA/BaiN/AoA(So)-like insert" evidence="6">
    <location>
        <begin position="199"/>
        <end position="343"/>
    </location>
</feature>
<accession>A0A410FRM9</accession>
<dbReference type="InterPro" id="IPR004792">
    <property type="entry name" value="BaiN-like"/>
</dbReference>
<evidence type="ECO:0000256" key="3">
    <source>
        <dbReference type="ARBA" id="ARBA00022827"/>
    </source>
</evidence>
<evidence type="ECO:0000256" key="1">
    <source>
        <dbReference type="ARBA" id="ARBA00001974"/>
    </source>
</evidence>
<organism evidence="7 8">
    <name type="scientific">Bipolaricaulis sibiricus</name>
    <dbReference type="NCBI Taxonomy" id="2501609"/>
    <lineage>
        <taxon>Bacteria</taxon>
        <taxon>Candidatus Bipolaricaulota</taxon>
        <taxon>Candidatus Bipolaricaulia</taxon>
        <taxon>Candidatus Bipolaricaulales</taxon>
        <taxon>Candidatus Bipolaricaulaceae</taxon>
        <taxon>Candidatus Bipolaricaulis</taxon>
    </lineage>
</organism>
<dbReference type="InterPro" id="IPR055178">
    <property type="entry name" value="RsdA/BaiN/AoA(So)-like_dom"/>
</dbReference>
<feature type="compositionally biased region" description="Basic residues" evidence="4">
    <location>
        <begin position="425"/>
        <end position="445"/>
    </location>
</feature>
<proteinExistence type="predicted"/>